<evidence type="ECO:0000259" key="3">
    <source>
        <dbReference type="Pfam" id="PF08241"/>
    </source>
</evidence>
<accession>G2KQP6</accession>
<dbReference type="KEGG" id="mai:MICA_1661"/>
<reference evidence="4 5" key="1">
    <citation type="journal article" date="2011" name="BMC Genomics">
        <title>Genomic insights into an obligate epibiotic bacterial predator: Micavibrio aeruginosavorus ARL-13.</title>
        <authorList>
            <person name="Wang Z."/>
            <person name="Kadouri D."/>
            <person name="Wu M."/>
        </authorList>
    </citation>
    <scope>NUCLEOTIDE SEQUENCE [LARGE SCALE GENOMIC DNA]</scope>
    <source>
        <strain evidence="4 5">ARL-13</strain>
    </source>
</reference>
<feature type="domain" description="Methyltransferase type 11" evidence="3">
    <location>
        <begin position="100"/>
        <end position="149"/>
    </location>
</feature>
<organism evidence="4 5">
    <name type="scientific">Micavibrio aeruginosavorus (strain ARL-13)</name>
    <dbReference type="NCBI Taxonomy" id="856793"/>
    <lineage>
        <taxon>Bacteria</taxon>
        <taxon>Pseudomonadati</taxon>
        <taxon>Bdellovibrionota</taxon>
        <taxon>Bdellovibrionia</taxon>
        <taxon>Bdellovibrionales</taxon>
        <taxon>Pseudobdellovibrionaceae</taxon>
        <taxon>Micavibrio</taxon>
    </lineage>
</organism>
<dbReference type="PANTHER" id="PTHR13090:SF1">
    <property type="entry name" value="ARGININE-HYDROXYLASE NDUFAF5, MITOCHONDRIAL"/>
    <property type="match status" value="1"/>
</dbReference>
<dbReference type="AlphaFoldDB" id="G2KQP6"/>
<dbReference type="EMBL" id="CP002382">
    <property type="protein sequence ID" value="AEP09974.1"/>
    <property type="molecule type" value="Genomic_DNA"/>
</dbReference>
<dbReference type="STRING" id="856793.MICA_1661"/>
<dbReference type="Gene3D" id="3.40.50.150">
    <property type="entry name" value="Vaccinia Virus protein VP39"/>
    <property type="match status" value="1"/>
</dbReference>
<dbReference type="SUPFAM" id="SSF53335">
    <property type="entry name" value="S-adenosyl-L-methionine-dependent methyltransferases"/>
    <property type="match status" value="1"/>
</dbReference>
<dbReference type="eggNOG" id="COG2226">
    <property type="taxonomic scope" value="Bacteria"/>
</dbReference>
<keyword evidence="5" id="KW-1185">Reference proteome</keyword>
<dbReference type="GO" id="GO:0032259">
    <property type="term" value="P:methylation"/>
    <property type="evidence" value="ECO:0007669"/>
    <property type="project" value="UniProtKB-KW"/>
</dbReference>
<dbReference type="InterPro" id="IPR013216">
    <property type="entry name" value="Methyltransf_11"/>
</dbReference>
<dbReference type="InterPro" id="IPR050602">
    <property type="entry name" value="Malonyl-ACP_OMT"/>
</dbReference>
<keyword evidence="1 4" id="KW-0489">Methyltransferase</keyword>
<evidence type="ECO:0000313" key="4">
    <source>
        <dbReference type="EMBL" id="AEP09974.1"/>
    </source>
</evidence>
<dbReference type="OrthoDB" id="9793723at2"/>
<dbReference type="PANTHER" id="PTHR13090">
    <property type="entry name" value="ARGININE-HYDROXYLASE NDUFAF5, MITOCHONDRIAL"/>
    <property type="match status" value="1"/>
</dbReference>
<dbReference type="GO" id="GO:0008757">
    <property type="term" value="F:S-adenosylmethionine-dependent methyltransferase activity"/>
    <property type="evidence" value="ECO:0007669"/>
    <property type="project" value="InterPro"/>
</dbReference>
<sequence length="311" mass="33958">MTAPSSKPINDMAVFDRDRVRANRDRAASFMMDGHNFLHNHAMAVLADRIMDVKRTFDTVIQIGAGPSIDALDTPIQSGRMASPFIADLSTGLLNNHSGPRVQMDEEFLPFAPETLDLILAPLGLHAVNDLPGALLQIRKSLKPDGLFLGAMLGGETLYELRACLQDAEMTVRGGISPRIAPFADKPQMGGLLQRAGFALPVVDSEIITVTYSDMFALMRDIRKMGEGNAIARRDTRNPGRTMMMEAAKLYAERFADPDGRIRASFEIIYLIGWSPHDSQQKPLRPGSAKIRLADALSTKEIGAGEPTPTS</sequence>
<dbReference type="HOGENOM" id="CLU_046586_0_3_5"/>
<proteinExistence type="predicted"/>
<gene>
    <name evidence="4" type="ordered locus">MICA_1661</name>
</gene>
<dbReference type="RefSeq" id="WP_014103197.1">
    <property type="nucleotide sequence ID" value="NC_016026.1"/>
</dbReference>
<name>G2KQP6_MICAA</name>
<evidence type="ECO:0000256" key="1">
    <source>
        <dbReference type="ARBA" id="ARBA00022603"/>
    </source>
</evidence>
<dbReference type="Proteomes" id="UP000009286">
    <property type="component" value="Chromosome"/>
</dbReference>
<dbReference type="Pfam" id="PF08241">
    <property type="entry name" value="Methyltransf_11"/>
    <property type="match status" value="1"/>
</dbReference>
<keyword evidence="2 4" id="KW-0808">Transferase</keyword>
<protein>
    <submittedName>
        <fullName evidence="4">Putative methyltransferase</fullName>
    </submittedName>
</protein>
<evidence type="ECO:0000256" key="2">
    <source>
        <dbReference type="ARBA" id="ARBA00022679"/>
    </source>
</evidence>
<evidence type="ECO:0000313" key="5">
    <source>
        <dbReference type="Proteomes" id="UP000009286"/>
    </source>
</evidence>
<dbReference type="InterPro" id="IPR029063">
    <property type="entry name" value="SAM-dependent_MTases_sf"/>
</dbReference>